<keyword evidence="3" id="KW-1185">Reference proteome</keyword>
<name>A0ABN8ZHK0_RANTA</name>
<feature type="compositionally biased region" description="Basic and acidic residues" evidence="1">
    <location>
        <begin position="152"/>
        <end position="161"/>
    </location>
</feature>
<accession>A0ABN8ZHK0</accession>
<feature type="compositionally biased region" description="Pro residues" evidence="1">
    <location>
        <begin position="46"/>
        <end position="72"/>
    </location>
</feature>
<evidence type="ECO:0000313" key="3">
    <source>
        <dbReference type="Proteomes" id="UP001176941"/>
    </source>
</evidence>
<evidence type="ECO:0000313" key="2">
    <source>
        <dbReference type="EMBL" id="CAI9171314.1"/>
    </source>
</evidence>
<feature type="region of interest" description="Disordered" evidence="1">
    <location>
        <begin position="141"/>
        <end position="161"/>
    </location>
</feature>
<protein>
    <submittedName>
        <fullName evidence="2">Uncharacterized protein</fullName>
    </submittedName>
</protein>
<sequence length="161" mass="17742">MVNFVTLGQPPQGPRGVRLGTRPYGRQRSSAGPTGWGHCRPRAALRPPPAPGARVPPRPGVQLSPPPRPPLSLGPQALTNLPAGMQRRPIRAPDNPPSPARSHLRLGIENFRDRVFRGGRLRLDTGPTGVRGIWTPLAPIRRRRGNPPLQELRLREDPRRI</sequence>
<dbReference type="Proteomes" id="UP001176941">
    <property type="component" value="Chromosome 30"/>
</dbReference>
<feature type="region of interest" description="Disordered" evidence="1">
    <location>
        <begin position="1"/>
        <end position="103"/>
    </location>
</feature>
<dbReference type="EMBL" id="OX459966">
    <property type="protein sequence ID" value="CAI9171314.1"/>
    <property type="molecule type" value="Genomic_DNA"/>
</dbReference>
<gene>
    <name evidence="2" type="ORF">MRATA1EN1_LOCUS20276</name>
</gene>
<reference evidence="2" key="1">
    <citation type="submission" date="2023-04" db="EMBL/GenBank/DDBJ databases">
        <authorList>
            <consortium name="ELIXIR-Norway"/>
        </authorList>
    </citation>
    <scope>NUCLEOTIDE SEQUENCE [LARGE SCALE GENOMIC DNA]</scope>
</reference>
<organism evidence="2 3">
    <name type="scientific">Rangifer tarandus platyrhynchus</name>
    <name type="common">Svalbard reindeer</name>
    <dbReference type="NCBI Taxonomy" id="3082113"/>
    <lineage>
        <taxon>Eukaryota</taxon>
        <taxon>Metazoa</taxon>
        <taxon>Chordata</taxon>
        <taxon>Craniata</taxon>
        <taxon>Vertebrata</taxon>
        <taxon>Euteleostomi</taxon>
        <taxon>Mammalia</taxon>
        <taxon>Eutheria</taxon>
        <taxon>Laurasiatheria</taxon>
        <taxon>Artiodactyla</taxon>
        <taxon>Ruminantia</taxon>
        <taxon>Pecora</taxon>
        <taxon>Cervidae</taxon>
        <taxon>Odocoileinae</taxon>
        <taxon>Rangifer</taxon>
    </lineage>
</organism>
<evidence type="ECO:0000256" key="1">
    <source>
        <dbReference type="SAM" id="MobiDB-lite"/>
    </source>
</evidence>
<proteinExistence type="predicted"/>